<dbReference type="GO" id="GO:0043161">
    <property type="term" value="P:proteasome-mediated ubiquitin-dependent protein catabolic process"/>
    <property type="evidence" value="ECO:0007669"/>
    <property type="project" value="TreeGrafter"/>
</dbReference>
<dbReference type="PANTHER" id="PTHR45877:SF2">
    <property type="entry name" value="E3 UBIQUITIN-PROTEIN LIGASE SINA-RELATED"/>
    <property type="match status" value="1"/>
</dbReference>
<evidence type="ECO:0000256" key="1">
    <source>
        <dbReference type="ARBA" id="ARBA00022723"/>
    </source>
</evidence>
<dbReference type="SUPFAM" id="SSF57850">
    <property type="entry name" value="RING/U-box"/>
    <property type="match status" value="1"/>
</dbReference>
<keyword evidence="1" id="KW-0479">Metal-binding</keyword>
<keyword evidence="6" id="KW-1185">Reference proteome</keyword>
<evidence type="ECO:0000259" key="4">
    <source>
        <dbReference type="Pfam" id="PF21362"/>
    </source>
</evidence>
<dbReference type="Proteomes" id="UP000076502">
    <property type="component" value="Unassembled WGS sequence"/>
</dbReference>
<accession>A0A154P9I6</accession>
<keyword evidence="3" id="KW-0862">Zinc</keyword>
<protein>
    <recommendedName>
        <fullName evidence="4">E3 ubiquitin-protein ligase Sina-like RING finger domain-containing protein</fullName>
    </recommendedName>
</protein>
<organism evidence="5 6">
    <name type="scientific">Dufourea novaeangliae</name>
    <name type="common">Sweat bee</name>
    <dbReference type="NCBI Taxonomy" id="178035"/>
    <lineage>
        <taxon>Eukaryota</taxon>
        <taxon>Metazoa</taxon>
        <taxon>Ecdysozoa</taxon>
        <taxon>Arthropoda</taxon>
        <taxon>Hexapoda</taxon>
        <taxon>Insecta</taxon>
        <taxon>Pterygota</taxon>
        <taxon>Neoptera</taxon>
        <taxon>Endopterygota</taxon>
        <taxon>Hymenoptera</taxon>
        <taxon>Apocrita</taxon>
        <taxon>Aculeata</taxon>
        <taxon>Apoidea</taxon>
        <taxon>Anthophila</taxon>
        <taxon>Halictidae</taxon>
        <taxon>Rophitinae</taxon>
        <taxon>Dufourea</taxon>
    </lineage>
</organism>
<dbReference type="GO" id="GO:0031624">
    <property type="term" value="F:ubiquitin conjugating enzyme binding"/>
    <property type="evidence" value="ECO:0007669"/>
    <property type="project" value="TreeGrafter"/>
</dbReference>
<dbReference type="AlphaFoldDB" id="A0A154P9I6"/>
<evidence type="ECO:0000313" key="5">
    <source>
        <dbReference type="EMBL" id="KZC07840.1"/>
    </source>
</evidence>
<name>A0A154P9I6_DUFNO</name>
<dbReference type="Pfam" id="PF21362">
    <property type="entry name" value="Sina_RING"/>
    <property type="match status" value="1"/>
</dbReference>
<dbReference type="STRING" id="178035.A0A154P9I6"/>
<dbReference type="EMBL" id="KQ434831">
    <property type="protein sequence ID" value="KZC07840.1"/>
    <property type="molecule type" value="Genomic_DNA"/>
</dbReference>
<evidence type="ECO:0000256" key="2">
    <source>
        <dbReference type="ARBA" id="ARBA00022771"/>
    </source>
</evidence>
<dbReference type="GO" id="GO:0061630">
    <property type="term" value="F:ubiquitin protein ligase activity"/>
    <property type="evidence" value="ECO:0007669"/>
    <property type="project" value="TreeGrafter"/>
</dbReference>
<dbReference type="InterPro" id="IPR013083">
    <property type="entry name" value="Znf_RING/FYVE/PHD"/>
</dbReference>
<sequence length="286" mass="33136">MEEAKWYYILEELLQCSVCLEIPKTLIVQCIIGHHICTFCRKTLNICPMCKQEFVQTRNFVAEDLVIKLNDIKLSIEQEIETVKQTFDKTKNTVYASVQTDFEAVKHCTVYHRCTQTEDIVQRTYAKHTYWCSIGICKFKGTYNNLETHLRQCHTDNFSEGHQLSQIFPIRSTIMTATLPNDFDFVFLVKDRGLVFLNYTIRSNGRLKCSVQQISSLDSPVLLHYDFTVGVGTLRFQRHGVVKLRQPSQATNYDFCIQCSVMQPMIKGNNFNCTFLVRECTCDVAK</sequence>
<keyword evidence="2" id="KW-0863">Zinc-finger</keyword>
<gene>
    <name evidence="5" type="ORF">WN55_09922</name>
</gene>
<evidence type="ECO:0000313" key="6">
    <source>
        <dbReference type="Proteomes" id="UP000076502"/>
    </source>
</evidence>
<reference evidence="5 6" key="1">
    <citation type="submission" date="2015-07" db="EMBL/GenBank/DDBJ databases">
        <title>The genome of Dufourea novaeangliae.</title>
        <authorList>
            <person name="Pan H."/>
            <person name="Kapheim K."/>
        </authorList>
    </citation>
    <scope>NUCLEOTIDE SEQUENCE [LARGE SCALE GENOMIC DNA]</scope>
    <source>
        <strain evidence="5">0120121106</strain>
        <tissue evidence="5">Whole body</tissue>
    </source>
</reference>
<dbReference type="InterPro" id="IPR049548">
    <property type="entry name" value="Sina-like_RING"/>
</dbReference>
<proteinExistence type="predicted"/>
<dbReference type="Gene3D" id="3.30.40.10">
    <property type="entry name" value="Zinc/RING finger domain, C3HC4 (zinc finger)"/>
    <property type="match status" value="1"/>
</dbReference>
<dbReference type="OrthoDB" id="4788989at2759"/>
<feature type="domain" description="E3 ubiquitin-protein ligase Sina-like RING finger" evidence="4">
    <location>
        <begin position="16"/>
        <end position="50"/>
    </location>
</feature>
<dbReference type="GO" id="GO:0008270">
    <property type="term" value="F:zinc ion binding"/>
    <property type="evidence" value="ECO:0007669"/>
    <property type="project" value="UniProtKB-KW"/>
</dbReference>
<dbReference type="InterPro" id="IPR004162">
    <property type="entry name" value="SINA-like_animal"/>
</dbReference>
<dbReference type="PANTHER" id="PTHR45877">
    <property type="entry name" value="E3 UBIQUITIN-PROTEIN LIGASE SIAH2"/>
    <property type="match status" value="1"/>
</dbReference>
<dbReference type="GO" id="GO:0005737">
    <property type="term" value="C:cytoplasm"/>
    <property type="evidence" value="ECO:0007669"/>
    <property type="project" value="TreeGrafter"/>
</dbReference>
<evidence type="ECO:0000256" key="3">
    <source>
        <dbReference type="ARBA" id="ARBA00022833"/>
    </source>
</evidence>